<name>A0A6A4GMD3_9AGAR</name>
<reference evidence="2" key="1">
    <citation type="journal article" date="2019" name="Environ. Microbiol.">
        <title>Fungal ecological strategies reflected in gene transcription - a case study of two litter decomposers.</title>
        <authorList>
            <person name="Barbi F."/>
            <person name="Kohler A."/>
            <person name="Barry K."/>
            <person name="Baskaran P."/>
            <person name="Daum C."/>
            <person name="Fauchery L."/>
            <person name="Ihrmark K."/>
            <person name="Kuo A."/>
            <person name="LaButti K."/>
            <person name="Lipzen A."/>
            <person name="Morin E."/>
            <person name="Grigoriev I.V."/>
            <person name="Henrissat B."/>
            <person name="Lindahl B."/>
            <person name="Martin F."/>
        </authorList>
    </citation>
    <scope>NUCLEOTIDE SEQUENCE</scope>
    <source>
        <strain evidence="2">JB14</strain>
    </source>
</reference>
<sequence>MLNINITLSSPTVDKVGDNGDSNDNGEGSEDGKLWEGGKKDEESDEEIEQESENVDWSGVNAVNPVGNDVRDIEGRVHRSGSVSAAHEGAARAASPKEIQVGDSFPTRCGECKRWALPCTWWSSTGTLCQPCHKSKVKCLHSDGMKMAQKKKMRRTGPEGLVHLLVTKGKGKAREESEDEEEDDDNNDEGEE</sequence>
<feature type="compositionally biased region" description="Acidic residues" evidence="1">
    <location>
        <begin position="43"/>
        <end position="54"/>
    </location>
</feature>
<dbReference type="AlphaFoldDB" id="A0A6A4GMD3"/>
<feature type="region of interest" description="Disordered" evidence="1">
    <location>
        <begin position="150"/>
        <end position="192"/>
    </location>
</feature>
<accession>A0A6A4GMD3</accession>
<dbReference type="EMBL" id="ML769875">
    <property type="protein sequence ID" value="KAE9386490.1"/>
    <property type="molecule type" value="Genomic_DNA"/>
</dbReference>
<keyword evidence="3" id="KW-1185">Reference proteome</keyword>
<dbReference type="Proteomes" id="UP000799118">
    <property type="component" value="Unassembled WGS sequence"/>
</dbReference>
<gene>
    <name evidence="2" type="ORF">BT96DRAFT_949077</name>
</gene>
<feature type="compositionally biased region" description="Polar residues" evidence="1">
    <location>
        <begin position="1"/>
        <end position="12"/>
    </location>
</feature>
<feature type="region of interest" description="Disordered" evidence="1">
    <location>
        <begin position="1"/>
        <end position="69"/>
    </location>
</feature>
<protein>
    <recommendedName>
        <fullName evidence="4">Zn(2)-C6 fungal-type domain-containing protein</fullName>
    </recommendedName>
</protein>
<proteinExistence type="predicted"/>
<evidence type="ECO:0000256" key="1">
    <source>
        <dbReference type="SAM" id="MobiDB-lite"/>
    </source>
</evidence>
<evidence type="ECO:0000313" key="2">
    <source>
        <dbReference type="EMBL" id="KAE9386490.1"/>
    </source>
</evidence>
<feature type="compositionally biased region" description="Acidic residues" evidence="1">
    <location>
        <begin position="176"/>
        <end position="192"/>
    </location>
</feature>
<evidence type="ECO:0000313" key="3">
    <source>
        <dbReference type="Proteomes" id="UP000799118"/>
    </source>
</evidence>
<evidence type="ECO:0008006" key="4">
    <source>
        <dbReference type="Google" id="ProtNLM"/>
    </source>
</evidence>
<feature type="compositionally biased region" description="Basic and acidic residues" evidence="1">
    <location>
        <begin position="30"/>
        <end position="42"/>
    </location>
</feature>
<organism evidence="2 3">
    <name type="scientific">Gymnopus androsaceus JB14</name>
    <dbReference type="NCBI Taxonomy" id="1447944"/>
    <lineage>
        <taxon>Eukaryota</taxon>
        <taxon>Fungi</taxon>
        <taxon>Dikarya</taxon>
        <taxon>Basidiomycota</taxon>
        <taxon>Agaricomycotina</taxon>
        <taxon>Agaricomycetes</taxon>
        <taxon>Agaricomycetidae</taxon>
        <taxon>Agaricales</taxon>
        <taxon>Marasmiineae</taxon>
        <taxon>Omphalotaceae</taxon>
        <taxon>Gymnopus</taxon>
    </lineage>
</organism>